<protein>
    <recommendedName>
        <fullName evidence="1">LysM domain-containing protein</fullName>
    </recommendedName>
</protein>
<evidence type="ECO:0000259" key="1">
    <source>
        <dbReference type="SMART" id="SM00257"/>
    </source>
</evidence>
<feature type="domain" description="LysM" evidence="1">
    <location>
        <begin position="205"/>
        <end position="251"/>
    </location>
</feature>
<reference evidence="3" key="1">
    <citation type="journal article" date="2019" name="Int. J. Syst. Evol. Microbiol.">
        <title>The Global Catalogue of Microorganisms (GCM) 10K type strain sequencing project: providing services to taxonomists for standard genome sequencing and annotation.</title>
        <authorList>
            <consortium name="The Broad Institute Genomics Platform"/>
            <consortium name="The Broad Institute Genome Sequencing Center for Infectious Disease"/>
            <person name="Wu L."/>
            <person name="Ma J."/>
        </authorList>
    </citation>
    <scope>NUCLEOTIDE SEQUENCE [LARGE SCALE GENOMIC DNA]</scope>
    <source>
        <strain evidence="3">NBRC 103166</strain>
    </source>
</reference>
<dbReference type="Gene3D" id="3.10.350.10">
    <property type="entry name" value="LysM domain"/>
    <property type="match status" value="1"/>
</dbReference>
<evidence type="ECO:0000313" key="2">
    <source>
        <dbReference type="EMBL" id="GLS91795.1"/>
    </source>
</evidence>
<gene>
    <name evidence="2" type="ORF">GCM10007916_28650</name>
</gene>
<feature type="domain" description="LysM" evidence="1">
    <location>
        <begin position="264"/>
        <end position="310"/>
    </location>
</feature>
<organism evidence="2 3">
    <name type="scientific">Psychromonas marina</name>
    <dbReference type="NCBI Taxonomy" id="88364"/>
    <lineage>
        <taxon>Bacteria</taxon>
        <taxon>Pseudomonadati</taxon>
        <taxon>Pseudomonadota</taxon>
        <taxon>Gammaproteobacteria</taxon>
        <taxon>Alteromonadales</taxon>
        <taxon>Psychromonadaceae</taxon>
        <taxon>Psychromonas</taxon>
    </lineage>
</organism>
<accession>A0ABQ6E3A2</accession>
<dbReference type="EMBL" id="BSPQ01000015">
    <property type="protein sequence ID" value="GLS91795.1"/>
    <property type="molecule type" value="Genomic_DNA"/>
</dbReference>
<dbReference type="InterPro" id="IPR011250">
    <property type="entry name" value="OMP/PagP_B-barrel"/>
</dbReference>
<dbReference type="Gene3D" id="2.40.160.20">
    <property type="match status" value="1"/>
</dbReference>
<keyword evidence="3" id="KW-1185">Reference proteome</keyword>
<evidence type="ECO:0000313" key="3">
    <source>
        <dbReference type="Proteomes" id="UP001157353"/>
    </source>
</evidence>
<comment type="caution">
    <text evidence="2">The sequence shown here is derived from an EMBL/GenBank/DDBJ whole genome shotgun (WGS) entry which is preliminary data.</text>
</comment>
<name>A0ABQ6E3A2_9GAMM</name>
<dbReference type="InterPro" id="IPR018392">
    <property type="entry name" value="LysM"/>
</dbReference>
<sequence length="312" mass="35124">MIRSYLFSNQIFKFVSLTSCVIFPQVVQANFILENKDDFSFHAHSGYAIGKDDQSDMTLLSVGAGYEFFPNLYINGAISSFVGNSAEMSDSLAGELYLTWDQPLSEDFSVYADLGGRSAGGSLLAGVGVRRHLSPSWSVDLGYRYYNEPHNKQQGDIYALQLGVKYTFAEKKTPRVIESDIYVAPSKKVVVPPELTQCGGEEYRVYNVVKDDNFHKIAGKLAIQAEELIDLNRCKFEDVNLIYPDDEVYYPEKIELCANNTGDIYYVVKDDNFHKIAGKLAIQAEELIDLNRCNFEDVNLIYPGDEVFLPIK</sequence>
<dbReference type="RefSeq" id="WP_284204902.1">
    <property type="nucleotide sequence ID" value="NZ_BSPQ01000015.1"/>
</dbReference>
<dbReference type="Pfam" id="PF01476">
    <property type="entry name" value="LysM"/>
    <property type="match status" value="2"/>
</dbReference>
<dbReference type="SMART" id="SM00257">
    <property type="entry name" value="LysM"/>
    <property type="match status" value="2"/>
</dbReference>
<dbReference type="SUPFAM" id="SSF54106">
    <property type="entry name" value="LysM domain"/>
    <property type="match status" value="1"/>
</dbReference>
<dbReference type="InterPro" id="IPR036779">
    <property type="entry name" value="LysM_dom_sf"/>
</dbReference>
<proteinExistence type="predicted"/>
<dbReference type="SUPFAM" id="SSF56925">
    <property type="entry name" value="OMPA-like"/>
    <property type="match status" value="1"/>
</dbReference>
<dbReference type="Proteomes" id="UP001157353">
    <property type="component" value="Unassembled WGS sequence"/>
</dbReference>